<reference evidence="1 2" key="1">
    <citation type="submission" date="2023-02" db="EMBL/GenBank/DDBJ databases">
        <authorList>
            <person name="Maleckis M."/>
        </authorList>
    </citation>
    <scope>NUCLEOTIDE SEQUENCE [LARGE SCALE GENOMIC DNA]</scope>
    <source>
        <strain evidence="1 2">P8-A2</strain>
    </source>
</reference>
<evidence type="ECO:0000313" key="2">
    <source>
        <dbReference type="Proteomes" id="UP001257627"/>
    </source>
</evidence>
<name>A0ABU3V783_9ACTN</name>
<dbReference type="Proteomes" id="UP001257627">
    <property type="component" value="Unassembled WGS sequence"/>
</dbReference>
<dbReference type="RefSeq" id="WP_266945634.1">
    <property type="nucleotide sequence ID" value="NZ_CP107955.1"/>
</dbReference>
<protein>
    <submittedName>
        <fullName evidence="1">Uncharacterized protein</fullName>
    </submittedName>
</protein>
<keyword evidence="2" id="KW-1185">Reference proteome</keyword>
<dbReference type="EMBL" id="JARAKF010000006">
    <property type="protein sequence ID" value="MDU9002025.1"/>
    <property type="molecule type" value="Genomic_DNA"/>
</dbReference>
<accession>A0ABU3V783</accession>
<organism evidence="1 2">
    <name type="scientific">Streptomyces mirabilis</name>
    <dbReference type="NCBI Taxonomy" id="68239"/>
    <lineage>
        <taxon>Bacteria</taxon>
        <taxon>Bacillati</taxon>
        <taxon>Actinomycetota</taxon>
        <taxon>Actinomycetes</taxon>
        <taxon>Kitasatosporales</taxon>
        <taxon>Streptomycetaceae</taxon>
        <taxon>Streptomyces</taxon>
    </lineage>
</organism>
<proteinExistence type="predicted"/>
<gene>
    <name evidence="1" type="ORF">PU648_59645</name>
</gene>
<comment type="caution">
    <text evidence="1">The sequence shown here is derived from an EMBL/GenBank/DDBJ whole genome shotgun (WGS) entry which is preliminary data.</text>
</comment>
<sequence length="60" mass="7071">MAPDELDEDSQAGLCRAFAANPDVWTEVPYEEQHPRFICSPKMWIYENQSPFRSQEEPPW</sequence>
<evidence type="ECO:0000313" key="1">
    <source>
        <dbReference type="EMBL" id="MDU9002025.1"/>
    </source>
</evidence>